<accession>A0A485CW39</accession>
<keyword evidence="5" id="KW-0812">Transmembrane</keyword>
<name>A0A485CW39_RAOPL</name>
<keyword evidence="2 6" id="KW-0732">Signal</keyword>
<dbReference type="InterPro" id="IPR037066">
    <property type="entry name" value="Plug_dom_sf"/>
</dbReference>
<evidence type="ECO:0000256" key="3">
    <source>
        <dbReference type="ARBA" id="ARBA00023004"/>
    </source>
</evidence>
<dbReference type="PROSITE" id="PS52016">
    <property type="entry name" value="TONB_DEPENDENT_REC_3"/>
    <property type="match status" value="1"/>
</dbReference>
<dbReference type="Proteomes" id="UP000345637">
    <property type="component" value="Unassembled WGS sequence"/>
</dbReference>
<dbReference type="Pfam" id="PF07715">
    <property type="entry name" value="Plug"/>
    <property type="match status" value="1"/>
</dbReference>
<keyword evidence="3" id="KW-0408">Iron</keyword>
<dbReference type="AlphaFoldDB" id="A0A485CW39"/>
<evidence type="ECO:0000259" key="7">
    <source>
        <dbReference type="Pfam" id="PF07715"/>
    </source>
</evidence>
<dbReference type="EMBL" id="CAADJE010000036">
    <property type="protein sequence ID" value="VFS88727.1"/>
    <property type="molecule type" value="Genomic_DNA"/>
</dbReference>
<dbReference type="Gene3D" id="2.170.130.10">
    <property type="entry name" value="TonB-dependent receptor, plug domain"/>
    <property type="match status" value="1"/>
</dbReference>
<dbReference type="GO" id="GO:0015344">
    <property type="term" value="F:siderophore uptake transmembrane transporter activity"/>
    <property type="evidence" value="ECO:0007669"/>
    <property type="project" value="TreeGrafter"/>
</dbReference>
<organism evidence="8 9">
    <name type="scientific">Raoultella planticola</name>
    <name type="common">Klebsiella planticola</name>
    <dbReference type="NCBI Taxonomy" id="575"/>
    <lineage>
        <taxon>Bacteria</taxon>
        <taxon>Pseudomonadati</taxon>
        <taxon>Pseudomonadota</taxon>
        <taxon>Gammaproteobacteria</taxon>
        <taxon>Enterobacterales</taxon>
        <taxon>Enterobacteriaceae</taxon>
        <taxon>Klebsiella/Raoultella group</taxon>
        <taxon>Raoultella</taxon>
    </lineage>
</organism>
<evidence type="ECO:0000256" key="2">
    <source>
        <dbReference type="ARBA" id="ARBA00022729"/>
    </source>
</evidence>
<sequence>MRSYKLVLLTGMIPCSPILPAMPVYAAETMVVTAEPHTQSLDDVTPAAEQQATAGNLGKQKLINVPWSVQTLSDSLTRQVQASSVKDVYRYLPSVQGDGVRPQTRGMQGSVVQNSMIDGLNVVSTTEYPAEQFQRIEVLNGMAGALYGPANPAGMFNLVSKRPTDVPLRRVTVGGGTASGANAALDLSGPLDAADRVKYRLNLLDQDGSSLYPR</sequence>
<feature type="domain" description="TonB-dependent receptor plug" evidence="7">
    <location>
        <begin position="62"/>
        <end position="154"/>
    </location>
</feature>
<feature type="signal peptide" evidence="6">
    <location>
        <begin position="1"/>
        <end position="26"/>
    </location>
</feature>
<keyword evidence="4" id="KW-0406">Ion transport</keyword>
<dbReference type="SUPFAM" id="SSF56935">
    <property type="entry name" value="Porins"/>
    <property type="match status" value="1"/>
</dbReference>
<proteinExistence type="inferred from homology"/>
<evidence type="ECO:0000313" key="9">
    <source>
        <dbReference type="Proteomes" id="UP000345637"/>
    </source>
</evidence>
<evidence type="ECO:0000256" key="6">
    <source>
        <dbReference type="SAM" id="SignalP"/>
    </source>
</evidence>
<evidence type="ECO:0000256" key="5">
    <source>
        <dbReference type="PROSITE-ProRule" id="PRU01360"/>
    </source>
</evidence>
<reference evidence="8 9" key="1">
    <citation type="submission" date="2019-03" db="EMBL/GenBank/DDBJ databases">
        <authorList>
            <consortium name="Pathogen Informatics"/>
        </authorList>
    </citation>
    <scope>NUCLEOTIDE SEQUENCE [LARGE SCALE GENOMIC DNA]</scope>
    <source>
        <strain evidence="8 9">NCTC12998</strain>
    </source>
</reference>
<evidence type="ECO:0000256" key="4">
    <source>
        <dbReference type="ARBA" id="ARBA00023065"/>
    </source>
</evidence>
<keyword evidence="5" id="KW-0813">Transport</keyword>
<dbReference type="InterPro" id="IPR039426">
    <property type="entry name" value="TonB-dep_rcpt-like"/>
</dbReference>
<keyword evidence="5" id="KW-0998">Cell outer membrane</keyword>
<dbReference type="InterPro" id="IPR012910">
    <property type="entry name" value="Plug_dom"/>
</dbReference>
<keyword evidence="5" id="KW-1134">Transmembrane beta strand</keyword>
<protein>
    <submittedName>
        <fullName evidence="8">Ferrichrome receptor FcuA</fullName>
    </submittedName>
</protein>
<comment type="similarity">
    <text evidence="5">Belongs to the TonB-dependent receptor family.</text>
</comment>
<keyword evidence="8" id="KW-0675">Receptor</keyword>
<dbReference type="PANTHER" id="PTHR32552">
    <property type="entry name" value="FERRICHROME IRON RECEPTOR-RELATED"/>
    <property type="match status" value="1"/>
</dbReference>
<dbReference type="PANTHER" id="PTHR32552:SF68">
    <property type="entry name" value="FERRICHROME OUTER MEMBRANE TRANSPORTER_PHAGE RECEPTOR"/>
    <property type="match status" value="1"/>
</dbReference>
<dbReference type="GO" id="GO:0009279">
    <property type="term" value="C:cell outer membrane"/>
    <property type="evidence" value="ECO:0007669"/>
    <property type="project" value="UniProtKB-SubCell"/>
</dbReference>
<gene>
    <name evidence="8" type="primary">fcuA_2</name>
    <name evidence="8" type="ORF">NCTC12998_06575</name>
</gene>
<keyword evidence="5" id="KW-0472">Membrane</keyword>
<feature type="chain" id="PRO_5019794636" evidence="6">
    <location>
        <begin position="27"/>
        <end position="214"/>
    </location>
</feature>
<evidence type="ECO:0000313" key="8">
    <source>
        <dbReference type="EMBL" id="VFS88727.1"/>
    </source>
</evidence>
<keyword evidence="1" id="KW-0410">Iron transport</keyword>
<evidence type="ECO:0000256" key="1">
    <source>
        <dbReference type="ARBA" id="ARBA00022496"/>
    </source>
</evidence>
<comment type="subcellular location">
    <subcellularLocation>
        <location evidence="5">Cell outer membrane</location>
        <topology evidence="5">Multi-pass membrane protein</topology>
    </subcellularLocation>
</comment>